<dbReference type="EMBL" id="CP036281">
    <property type="protein sequence ID" value="QDU80782.1"/>
    <property type="molecule type" value="Genomic_DNA"/>
</dbReference>
<keyword evidence="1" id="KW-0732">Signal</keyword>
<sequence precursor="true">MVKFLQAILLTLVLGFTLFAGSHSAEAQLSFDPADYRGRITLSEKKTPYYRTNPLNKPNPKIERLIIVIHGTNRNADKYFSSMVNVVAEARELSRTAVITPQFQTEEDSPQADEYYWSSGGWKQGHYSKPKKEFPRISSFGVVATLIQQCEQESGPFPNLKSVILIGHSAGGQFLNRFAARFPQNTNDFVSEQIIVLNPSSYLYLDNRRKDSKGVFRSWDESPEPYNEYKYGLDKRNGTMSVLTVEKTKNIMSANLIHYLTGTEDVEQDEFLEQSLPAKIQGLNRYDRWYTYREYVALFPDWKANATFQSVPNVGHSSAQMFASRQVIQILFRKSNRPIATPVSPDLALKARSLDSFYQSK</sequence>
<accession>A0A518CNH6</accession>
<gene>
    <name evidence="2" type="ORF">Pla110_25170</name>
</gene>
<feature type="chain" id="PRO_5021998791" description="Alpha/beta hydrolase family protein" evidence="1">
    <location>
        <begin position="28"/>
        <end position="361"/>
    </location>
</feature>
<dbReference type="KEGG" id="plon:Pla110_25170"/>
<dbReference type="AlphaFoldDB" id="A0A518CNH6"/>
<protein>
    <recommendedName>
        <fullName evidence="4">Alpha/beta hydrolase family protein</fullName>
    </recommendedName>
</protein>
<evidence type="ECO:0000313" key="3">
    <source>
        <dbReference type="Proteomes" id="UP000317178"/>
    </source>
</evidence>
<name>A0A518CNH6_9PLAN</name>
<evidence type="ECO:0000256" key="1">
    <source>
        <dbReference type="SAM" id="SignalP"/>
    </source>
</evidence>
<dbReference type="Proteomes" id="UP000317178">
    <property type="component" value="Chromosome"/>
</dbReference>
<dbReference type="OrthoDB" id="332706at2"/>
<dbReference type="RefSeq" id="WP_144996020.1">
    <property type="nucleotide sequence ID" value="NZ_CP036281.1"/>
</dbReference>
<proteinExistence type="predicted"/>
<keyword evidence="3" id="KW-1185">Reference proteome</keyword>
<dbReference type="PANTHER" id="PTHR35560">
    <property type="entry name" value="BLL0132 PROTEIN"/>
    <property type="match status" value="1"/>
</dbReference>
<dbReference type="PANTHER" id="PTHR35560:SF3">
    <property type="entry name" value="PEPTIDASE S9 PROLYL OLIGOPEPTIDASE CATALYTIC DOMAIN-CONTAINING PROTEIN"/>
    <property type="match status" value="1"/>
</dbReference>
<feature type="signal peptide" evidence="1">
    <location>
        <begin position="1"/>
        <end position="27"/>
    </location>
</feature>
<dbReference type="Gene3D" id="3.40.50.1820">
    <property type="entry name" value="alpha/beta hydrolase"/>
    <property type="match status" value="1"/>
</dbReference>
<evidence type="ECO:0008006" key="4">
    <source>
        <dbReference type="Google" id="ProtNLM"/>
    </source>
</evidence>
<organism evidence="2 3">
    <name type="scientific">Polystyrenella longa</name>
    <dbReference type="NCBI Taxonomy" id="2528007"/>
    <lineage>
        <taxon>Bacteria</taxon>
        <taxon>Pseudomonadati</taxon>
        <taxon>Planctomycetota</taxon>
        <taxon>Planctomycetia</taxon>
        <taxon>Planctomycetales</taxon>
        <taxon>Planctomycetaceae</taxon>
        <taxon>Polystyrenella</taxon>
    </lineage>
</organism>
<dbReference type="InterPro" id="IPR029058">
    <property type="entry name" value="AB_hydrolase_fold"/>
</dbReference>
<reference evidence="2 3" key="1">
    <citation type="submission" date="2019-02" db="EMBL/GenBank/DDBJ databases">
        <title>Deep-cultivation of Planctomycetes and their phenomic and genomic characterization uncovers novel biology.</title>
        <authorList>
            <person name="Wiegand S."/>
            <person name="Jogler M."/>
            <person name="Boedeker C."/>
            <person name="Pinto D."/>
            <person name="Vollmers J."/>
            <person name="Rivas-Marin E."/>
            <person name="Kohn T."/>
            <person name="Peeters S.H."/>
            <person name="Heuer A."/>
            <person name="Rast P."/>
            <person name="Oberbeckmann S."/>
            <person name="Bunk B."/>
            <person name="Jeske O."/>
            <person name="Meyerdierks A."/>
            <person name="Storesund J.E."/>
            <person name="Kallscheuer N."/>
            <person name="Luecker S."/>
            <person name="Lage O.M."/>
            <person name="Pohl T."/>
            <person name="Merkel B.J."/>
            <person name="Hornburger P."/>
            <person name="Mueller R.-W."/>
            <person name="Bruemmer F."/>
            <person name="Labrenz M."/>
            <person name="Spormann A.M."/>
            <person name="Op den Camp H."/>
            <person name="Overmann J."/>
            <person name="Amann R."/>
            <person name="Jetten M.S.M."/>
            <person name="Mascher T."/>
            <person name="Medema M.H."/>
            <person name="Devos D.P."/>
            <person name="Kaster A.-K."/>
            <person name="Ovreas L."/>
            <person name="Rohde M."/>
            <person name="Galperin M.Y."/>
            <person name="Jogler C."/>
        </authorList>
    </citation>
    <scope>NUCLEOTIDE SEQUENCE [LARGE SCALE GENOMIC DNA]</scope>
    <source>
        <strain evidence="2 3">Pla110</strain>
    </source>
</reference>
<evidence type="ECO:0000313" key="2">
    <source>
        <dbReference type="EMBL" id="QDU80782.1"/>
    </source>
</evidence>
<dbReference type="SUPFAM" id="SSF53474">
    <property type="entry name" value="alpha/beta-Hydrolases"/>
    <property type="match status" value="1"/>
</dbReference>